<evidence type="ECO:0000259" key="6">
    <source>
        <dbReference type="PROSITE" id="PS51296"/>
    </source>
</evidence>
<dbReference type="GO" id="GO:0005506">
    <property type="term" value="F:iron ion binding"/>
    <property type="evidence" value="ECO:0007669"/>
    <property type="project" value="InterPro"/>
</dbReference>
<feature type="domain" description="Rieske" evidence="6">
    <location>
        <begin position="7"/>
        <end position="112"/>
    </location>
</feature>
<dbReference type="OrthoDB" id="9790995at2"/>
<dbReference type="CDD" id="cd03469">
    <property type="entry name" value="Rieske_RO_Alpha_N"/>
    <property type="match status" value="1"/>
</dbReference>
<dbReference type="Pfam" id="PF00355">
    <property type="entry name" value="Rieske"/>
    <property type="match status" value="1"/>
</dbReference>
<dbReference type="Gene3D" id="2.102.10.10">
    <property type="entry name" value="Rieske [2Fe-2S] iron-sulphur domain"/>
    <property type="match status" value="1"/>
</dbReference>
<keyword evidence="3" id="KW-0560">Oxidoreductase</keyword>
<dbReference type="RefSeq" id="WP_130430211.1">
    <property type="nucleotide sequence ID" value="NZ_SHKP01000004.1"/>
</dbReference>
<dbReference type="PANTHER" id="PTHR21266">
    <property type="entry name" value="IRON-SULFUR DOMAIN CONTAINING PROTEIN"/>
    <property type="match status" value="1"/>
</dbReference>
<dbReference type="EMBL" id="SHKP01000004">
    <property type="protein sequence ID" value="RZU02453.1"/>
    <property type="molecule type" value="Genomic_DNA"/>
</dbReference>
<dbReference type="InterPro" id="IPR017941">
    <property type="entry name" value="Rieske_2Fe-2S"/>
</dbReference>
<keyword evidence="5" id="KW-0411">Iron-sulfur</keyword>
<proteinExistence type="predicted"/>
<dbReference type="Pfam" id="PF19112">
    <property type="entry name" value="VanA_C"/>
    <property type="match status" value="1"/>
</dbReference>
<dbReference type="InterPro" id="IPR036922">
    <property type="entry name" value="Rieske_2Fe-2S_sf"/>
</dbReference>
<dbReference type="SUPFAM" id="SSF50022">
    <property type="entry name" value="ISP domain"/>
    <property type="match status" value="1"/>
</dbReference>
<dbReference type="Proteomes" id="UP000293671">
    <property type="component" value="Unassembled WGS sequence"/>
</dbReference>
<dbReference type="PROSITE" id="PS51296">
    <property type="entry name" value="RIESKE"/>
    <property type="match status" value="1"/>
</dbReference>
<evidence type="ECO:0000256" key="4">
    <source>
        <dbReference type="ARBA" id="ARBA00023004"/>
    </source>
</evidence>
<dbReference type="GO" id="GO:0051213">
    <property type="term" value="F:dioxygenase activity"/>
    <property type="evidence" value="ECO:0007669"/>
    <property type="project" value="UniProtKB-KW"/>
</dbReference>
<evidence type="ECO:0000256" key="2">
    <source>
        <dbReference type="ARBA" id="ARBA00022723"/>
    </source>
</evidence>
<keyword evidence="7" id="KW-0223">Dioxygenase</keyword>
<dbReference type="InterPro" id="IPR015881">
    <property type="entry name" value="ARHD_Rieske_2Fe_2S"/>
</dbReference>
<dbReference type="PANTHER" id="PTHR21266:SF60">
    <property type="entry name" value="3-KETOSTEROID-9-ALPHA-MONOOXYGENASE, OXYGENASE COMPONENT"/>
    <property type="match status" value="1"/>
</dbReference>
<evidence type="ECO:0000256" key="3">
    <source>
        <dbReference type="ARBA" id="ARBA00023002"/>
    </source>
</evidence>
<dbReference type="PROSITE" id="PS00570">
    <property type="entry name" value="RING_HYDROXYL_ALPHA"/>
    <property type="match status" value="1"/>
</dbReference>
<protein>
    <submittedName>
        <fullName evidence="7">Phenylpropionate dioxygenase-like ring-hydroxylating dioxygenase large terminal subunit</fullName>
    </submittedName>
</protein>
<evidence type="ECO:0000256" key="5">
    <source>
        <dbReference type="ARBA" id="ARBA00023014"/>
    </source>
</evidence>
<keyword evidence="1" id="KW-0001">2Fe-2S</keyword>
<reference evidence="7 8" key="1">
    <citation type="submission" date="2019-02" db="EMBL/GenBank/DDBJ databases">
        <title>Genomic Encyclopedia of Type Strains, Phase IV (KMG-IV): sequencing the most valuable type-strain genomes for metagenomic binning, comparative biology and taxonomic classification.</title>
        <authorList>
            <person name="Goeker M."/>
        </authorList>
    </citation>
    <scope>NUCLEOTIDE SEQUENCE [LARGE SCALE GENOMIC DNA]</scope>
    <source>
        <strain evidence="7 8">DSM 19570</strain>
    </source>
</reference>
<keyword evidence="4" id="KW-0408">Iron</keyword>
<dbReference type="InterPro" id="IPR044043">
    <property type="entry name" value="VanA_C_cat"/>
</dbReference>
<dbReference type="AlphaFoldDB" id="A0A4Q7W0C7"/>
<name>A0A4Q7W0C7_9BURK</name>
<organism evidence="7 8">
    <name type="scientific">Rivibacter subsaxonicus</name>
    <dbReference type="NCBI Taxonomy" id="457575"/>
    <lineage>
        <taxon>Bacteria</taxon>
        <taxon>Pseudomonadati</taxon>
        <taxon>Pseudomonadota</taxon>
        <taxon>Betaproteobacteria</taxon>
        <taxon>Burkholderiales</taxon>
        <taxon>Rivibacter</taxon>
    </lineage>
</organism>
<dbReference type="GO" id="GO:0051537">
    <property type="term" value="F:2 iron, 2 sulfur cluster binding"/>
    <property type="evidence" value="ECO:0007669"/>
    <property type="project" value="UniProtKB-KW"/>
</dbReference>
<keyword evidence="2" id="KW-0479">Metal-binding</keyword>
<accession>A0A4Q7W0C7</accession>
<evidence type="ECO:0000313" key="7">
    <source>
        <dbReference type="EMBL" id="RZU02453.1"/>
    </source>
</evidence>
<comment type="caution">
    <text evidence="7">The sequence shown here is derived from an EMBL/GenBank/DDBJ whole genome shotgun (WGS) entry which is preliminary data.</text>
</comment>
<dbReference type="InterPro" id="IPR050584">
    <property type="entry name" value="Cholesterol_7-desaturase"/>
</dbReference>
<dbReference type="SUPFAM" id="SSF55961">
    <property type="entry name" value="Bet v1-like"/>
    <property type="match status" value="1"/>
</dbReference>
<evidence type="ECO:0000313" key="8">
    <source>
        <dbReference type="Proteomes" id="UP000293671"/>
    </source>
</evidence>
<gene>
    <name evidence="7" type="ORF">EV670_0477</name>
</gene>
<sequence length="331" mass="36114">MIERQLWHPVARSEALAAGAPLAVALLGEELVLWRDAQGVARAFTDRCPHRGARLSMGRVVATGELECPYHGWRFEGGGRCVAIPALPDFRPPATHRACSHAALEAAGMLWLRLDEGGAAAPALGMLEAAERDPALRKLTVGPYEVATSAPRIVENFLDLSHFGLVHEGWLGDRAHLAQPAYEVSTAADGTLIASGCRAWQPQSNRLSEAGSEVDYRYEVPAPFSAVLRKAPQGQPGYRDVIALLVCPLTPESSRVWFRMALTDFDSSDEEIAAFQDTIFAQDRPVLESQRPRRLPISDAAPVRELHSAADRLSSAYRRMLMARGITFGIC</sequence>
<evidence type="ECO:0000256" key="1">
    <source>
        <dbReference type="ARBA" id="ARBA00022714"/>
    </source>
</evidence>
<dbReference type="Gene3D" id="3.90.380.10">
    <property type="entry name" value="Naphthalene 1,2-dioxygenase Alpha Subunit, Chain A, domain 1"/>
    <property type="match status" value="1"/>
</dbReference>
<keyword evidence="8" id="KW-1185">Reference proteome</keyword>